<reference evidence="1" key="1">
    <citation type="submission" date="2018-11" db="EMBL/GenBank/DDBJ databases">
        <authorList>
            <person name="Alioto T."/>
            <person name="Alioto T."/>
        </authorList>
    </citation>
    <scope>NUCLEOTIDE SEQUENCE</scope>
</reference>
<dbReference type="EMBL" id="UYJE01002711">
    <property type="protein sequence ID" value="VDI13056.1"/>
    <property type="molecule type" value="Genomic_DNA"/>
</dbReference>
<evidence type="ECO:0000313" key="1">
    <source>
        <dbReference type="EMBL" id="VDI13056.1"/>
    </source>
</evidence>
<sequence>MFQDLYRTKVQTRLHFEHKDGSLPTSQTCQETCTEAPRPVRLGDVKFSSKGVTKRRVKAPMTTFRHVLNTQRVGNGSLKGFRARTHGIATYEQTRNGFSYFYCKRKLLSDGVSSVPLDLELCPVPMEIDESETPWKSDEPETVLDDDDRYLIQLLETNFDSDGE</sequence>
<evidence type="ECO:0000313" key="2">
    <source>
        <dbReference type="Proteomes" id="UP000596742"/>
    </source>
</evidence>
<comment type="caution">
    <text evidence="1">The sequence shown here is derived from an EMBL/GenBank/DDBJ whole genome shotgun (WGS) entry which is preliminary data.</text>
</comment>
<gene>
    <name evidence="1" type="ORF">MGAL_10B029672</name>
</gene>
<name>A0A8B6D2D8_MYTGA</name>
<keyword evidence="2" id="KW-1185">Reference proteome</keyword>
<protein>
    <submittedName>
        <fullName evidence="1">Uncharacterized protein</fullName>
    </submittedName>
</protein>
<organism evidence="1 2">
    <name type="scientific">Mytilus galloprovincialis</name>
    <name type="common">Mediterranean mussel</name>
    <dbReference type="NCBI Taxonomy" id="29158"/>
    <lineage>
        <taxon>Eukaryota</taxon>
        <taxon>Metazoa</taxon>
        <taxon>Spiralia</taxon>
        <taxon>Lophotrochozoa</taxon>
        <taxon>Mollusca</taxon>
        <taxon>Bivalvia</taxon>
        <taxon>Autobranchia</taxon>
        <taxon>Pteriomorphia</taxon>
        <taxon>Mytilida</taxon>
        <taxon>Mytiloidea</taxon>
        <taxon>Mytilidae</taxon>
        <taxon>Mytilinae</taxon>
        <taxon>Mytilus</taxon>
    </lineage>
</organism>
<dbReference type="Proteomes" id="UP000596742">
    <property type="component" value="Unassembled WGS sequence"/>
</dbReference>
<accession>A0A8B6D2D8</accession>
<dbReference type="OrthoDB" id="6153129at2759"/>
<proteinExistence type="predicted"/>
<dbReference type="AlphaFoldDB" id="A0A8B6D2D8"/>